<keyword evidence="1" id="KW-0677">Repeat</keyword>
<feature type="domain" description="Nephrocystin 3-like N-terminal" evidence="3">
    <location>
        <begin position="354"/>
        <end position="465"/>
    </location>
</feature>
<dbReference type="InterPro" id="IPR056884">
    <property type="entry name" value="NPHP3-like_N"/>
</dbReference>
<comment type="caution">
    <text evidence="5">The sequence shown here is derived from an EMBL/GenBank/DDBJ whole genome shotgun (WGS) entry which is preliminary data.</text>
</comment>
<feature type="domain" description="Heterokaryon incompatibility" evidence="2">
    <location>
        <begin position="25"/>
        <end position="113"/>
    </location>
</feature>
<sequence>MRLLHRNEAGKLILSQFFGSNIPRYAILSHTWGADGEEVNFNDIGNDQARHKSGWTKLDFCEKQAISDRLKYFWVDTCCIDKSSSAELTEDINSMFRYYQEAIKCYVFLTDVSVEDSYGAPFWSDNAQRTAFRNSRWFSRGWTLQELIAPVSVQFFSVERVLLGDKKSLEMEVYSSTGIDAAALQGIHLSNFGATQKMEWASRRNTTREEDGAYCLLGIFDVSMPLIYGEGRDKAFRRLYREIEESLNGQGTSKHRRLEVITHDPLKVDIGRIREDLLESLFYIDHVARRQNVKPPWNNTFKWIFDDDLNDPVYKHYYYNPSPTGYVVMARLIGSTARRLEAGLEIWSGGRQIHMLSFFFWRAGSELQKSIVGMLRSLLYQVVEEIPSSADTVAGAIRLASGRIPVWTEEVLAKSLRAALKAVPGHNFCLFIDGLDEFEGDYDELLDLVFSLHSLDNVKCCLSSRPETDLVARLMTCKQLRLQDLNRDDIHQFIEEKLDACSTNPANKRERTGLVHSIVDGAEGVFLWAALVVTSVIKGLRAGDDENVIRQRVEATPPEMEALFAQMLASVDTFHKESLAFYLHILRRNNEPSQDSVALIAAAEYSGEITDYQLFVRRCETTKNQILARGKGLLEIERRTRHVYIDIGDFIWCVPQGEVDPQALESTTNEIRQRLAERRSFVAYTPTHQELLNYTGVSVSFIHRSAYDFISNPEGEEAISSLSTTSAASFQAKIVQAHFRLLVALPRFDLFGSTDLHGSTESIRSYASIIMNSISILVDSPSQRYRLLDELQDLMTHFPKEEFLAQDNTFGGDFERFNPRSKLYQQSLAHTNFWDVFRMNDKFEYLLYSLPKLKRLKCRTFIFWILIKGFRNQLTKIETPPKDVLGPVGIILRICEDQYKPEASGSPSPYLYYVQTPEIAEFSKTVFPNMSWTYDNEASLYYDDEIIWYIVKAYHDWSFFSSDEAKVFDDPIVAKHVEDIRDRFENISQSLDPHLGINGAPSRQWPLFFQLPAAAYIRNFPETSLFRRLATSVKKVSPKFRIVCTRTGCASRNTGGLISEFCLVAFYDLRPRVSIRLMDFLRIQKRSWARHSPKCFRGSWQQYLECQELVIDDVRDNVEQQLSAWEQLYTLACVKTKFLSLWTILESDESNLIVSEGEESEDDEEAEGGSFETYLGIGSWMDVGL</sequence>
<evidence type="ECO:0008006" key="7">
    <source>
        <dbReference type="Google" id="ProtNLM"/>
    </source>
</evidence>
<dbReference type="Proteomes" id="UP001595075">
    <property type="component" value="Unassembled WGS sequence"/>
</dbReference>
<evidence type="ECO:0000313" key="6">
    <source>
        <dbReference type="Proteomes" id="UP001595075"/>
    </source>
</evidence>
<proteinExistence type="predicted"/>
<dbReference type="PANTHER" id="PTHR10622">
    <property type="entry name" value="HET DOMAIN-CONTAINING PROTEIN"/>
    <property type="match status" value="1"/>
</dbReference>
<keyword evidence="6" id="KW-1185">Reference proteome</keyword>
<organism evidence="5 6">
    <name type="scientific">Oculimacula yallundae</name>
    <dbReference type="NCBI Taxonomy" id="86028"/>
    <lineage>
        <taxon>Eukaryota</taxon>
        <taxon>Fungi</taxon>
        <taxon>Dikarya</taxon>
        <taxon>Ascomycota</taxon>
        <taxon>Pezizomycotina</taxon>
        <taxon>Leotiomycetes</taxon>
        <taxon>Helotiales</taxon>
        <taxon>Ploettnerulaceae</taxon>
        <taxon>Oculimacula</taxon>
    </lineage>
</organism>
<evidence type="ECO:0000259" key="2">
    <source>
        <dbReference type="Pfam" id="PF06985"/>
    </source>
</evidence>
<dbReference type="Pfam" id="PF06985">
    <property type="entry name" value="HET"/>
    <property type="match status" value="1"/>
</dbReference>
<dbReference type="InterPro" id="IPR010730">
    <property type="entry name" value="HET"/>
</dbReference>
<accession>A0ABR4CJ32</accession>
<evidence type="ECO:0000259" key="4">
    <source>
        <dbReference type="Pfam" id="PF25053"/>
    </source>
</evidence>
<evidence type="ECO:0000259" key="3">
    <source>
        <dbReference type="Pfam" id="PF24883"/>
    </source>
</evidence>
<protein>
    <recommendedName>
        <fullName evidence="7">Heterokaryon incompatibility domain-containing protein</fullName>
    </recommendedName>
</protein>
<dbReference type="Pfam" id="PF25053">
    <property type="entry name" value="DUF7791"/>
    <property type="match status" value="1"/>
</dbReference>
<evidence type="ECO:0000256" key="1">
    <source>
        <dbReference type="ARBA" id="ARBA00022737"/>
    </source>
</evidence>
<dbReference type="EMBL" id="JAZHXI010000008">
    <property type="protein sequence ID" value="KAL2069241.1"/>
    <property type="molecule type" value="Genomic_DNA"/>
</dbReference>
<gene>
    <name evidence="5" type="ORF">VTL71DRAFT_15579</name>
</gene>
<dbReference type="PANTHER" id="PTHR10622:SF11">
    <property type="entry name" value="HET-DOMAIN-CONTAINING PROTEIN"/>
    <property type="match status" value="1"/>
</dbReference>
<dbReference type="Pfam" id="PF24883">
    <property type="entry name" value="NPHP3_N"/>
    <property type="match status" value="1"/>
</dbReference>
<feature type="domain" description="DUF7791" evidence="4">
    <location>
        <begin position="595"/>
        <end position="741"/>
    </location>
</feature>
<dbReference type="InterPro" id="IPR056693">
    <property type="entry name" value="DUF7791"/>
</dbReference>
<evidence type="ECO:0000313" key="5">
    <source>
        <dbReference type="EMBL" id="KAL2069241.1"/>
    </source>
</evidence>
<name>A0ABR4CJ32_9HELO</name>
<reference evidence="5 6" key="1">
    <citation type="journal article" date="2024" name="Commun. Biol.">
        <title>Comparative genomic analysis of thermophilic fungi reveals convergent evolutionary adaptations and gene losses.</title>
        <authorList>
            <person name="Steindorff A.S."/>
            <person name="Aguilar-Pontes M.V."/>
            <person name="Robinson A.J."/>
            <person name="Andreopoulos B."/>
            <person name="LaButti K."/>
            <person name="Kuo A."/>
            <person name="Mondo S."/>
            <person name="Riley R."/>
            <person name="Otillar R."/>
            <person name="Haridas S."/>
            <person name="Lipzen A."/>
            <person name="Grimwood J."/>
            <person name="Schmutz J."/>
            <person name="Clum A."/>
            <person name="Reid I.D."/>
            <person name="Moisan M.C."/>
            <person name="Butler G."/>
            <person name="Nguyen T.T.M."/>
            <person name="Dewar K."/>
            <person name="Conant G."/>
            <person name="Drula E."/>
            <person name="Henrissat B."/>
            <person name="Hansel C."/>
            <person name="Singer S."/>
            <person name="Hutchinson M.I."/>
            <person name="de Vries R.P."/>
            <person name="Natvig D.O."/>
            <person name="Powell A.J."/>
            <person name="Tsang A."/>
            <person name="Grigoriev I.V."/>
        </authorList>
    </citation>
    <scope>NUCLEOTIDE SEQUENCE [LARGE SCALE GENOMIC DNA]</scope>
    <source>
        <strain evidence="5 6">CBS 494.80</strain>
    </source>
</reference>